<comment type="caution">
    <text evidence="1">The sequence shown here is derived from an EMBL/GenBank/DDBJ whole genome shotgun (WGS) entry which is preliminary data.</text>
</comment>
<name>A0ABD4RHS2_9CLOT</name>
<proteinExistence type="predicted"/>
<sequence length="78" mass="8968">MPPLWNTTEKKDIIITAEELKDKTISRTITPIDLYYLDNDIPFSYSFLSNITALIISDFSLTSEKSEIILKELLDISK</sequence>
<organism evidence="1 2">
    <name type="scientific">Clostridium chauvoei</name>
    <dbReference type="NCBI Taxonomy" id="46867"/>
    <lineage>
        <taxon>Bacteria</taxon>
        <taxon>Bacillati</taxon>
        <taxon>Bacillota</taxon>
        <taxon>Clostridia</taxon>
        <taxon>Eubacteriales</taxon>
        <taxon>Clostridiaceae</taxon>
        <taxon>Clostridium</taxon>
    </lineage>
</organism>
<dbReference type="AlphaFoldDB" id="A0ABD4RHS2"/>
<accession>A0ABD4RHS2</accession>
<dbReference type="Proteomes" id="UP000775179">
    <property type="component" value="Unassembled WGS sequence"/>
</dbReference>
<gene>
    <name evidence="1" type="ORF">K4H94_08300</name>
</gene>
<reference evidence="1 2" key="1">
    <citation type="submission" date="2021-08" db="EMBL/GenBank/DDBJ databases">
        <title>Genome sequence analysis of Clostridium chauvoei strains of European origin and evaluation of typing options for outbreak investigations.</title>
        <authorList>
            <person name="Abdel-Glil M."/>
            <person name="Thomas P."/>
            <person name="Seyboldt C."/>
        </authorList>
    </citation>
    <scope>NUCLEOTIDE SEQUENCE [LARGE SCALE GENOMIC DNA]</scope>
    <source>
        <strain evidence="1 2">S0260-09</strain>
    </source>
</reference>
<dbReference type="KEGG" id="cchv:BTM20_10105"/>
<protein>
    <submittedName>
        <fullName evidence="1">Uncharacterized protein</fullName>
    </submittedName>
</protein>
<evidence type="ECO:0000313" key="2">
    <source>
        <dbReference type="Proteomes" id="UP000775179"/>
    </source>
</evidence>
<dbReference type="GeneID" id="66302223"/>
<dbReference type="RefSeq" id="WP_021876217.1">
    <property type="nucleotide sequence ID" value="NZ_CP018630.1"/>
</dbReference>
<dbReference type="EMBL" id="JAIFTX010000016">
    <property type="protein sequence ID" value="MBX7291024.1"/>
    <property type="molecule type" value="Genomic_DNA"/>
</dbReference>
<evidence type="ECO:0000313" key="1">
    <source>
        <dbReference type="EMBL" id="MBX7291024.1"/>
    </source>
</evidence>